<accession>A0A1I4CNV7</accession>
<name>A0A1I4CNV7_9PSEU</name>
<feature type="transmembrane region" description="Helical" evidence="1">
    <location>
        <begin position="7"/>
        <end position="26"/>
    </location>
</feature>
<keyword evidence="1" id="KW-1133">Transmembrane helix</keyword>
<feature type="transmembrane region" description="Helical" evidence="1">
    <location>
        <begin position="32"/>
        <end position="51"/>
    </location>
</feature>
<sequence length="56" mass="6033">MAKPSPLQLRNLVLAVLMLLAGGWNLWRGGPWWLTAIFGVGCVLAVASAFLNRPAD</sequence>
<dbReference type="EMBL" id="FORP01000035">
    <property type="protein sequence ID" value="SFK81621.1"/>
    <property type="molecule type" value="Genomic_DNA"/>
</dbReference>
<evidence type="ECO:0000313" key="2">
    <source>
        <dbReference type="EMBL" id="SFK81621.1"/>
    </source>
</evidence>
<keyword evidence="3" id="KW-1185">Reference proteome</keyword>
<evidence type="ECO:0000313" key="3">
    <source>
        <dbReference type="Proteomes" id="UP000199025"/>
    </source>
</evidence>
<gene>
    <name evidence="2" type="ORF">SAMN05421835_13555</name>
</gene>
<dbReference type="STRING" id="115433.SAMN05421835_13555"/>
<dbReference type="RefSeq" id="WP_177228988.1">
    <property type="nucleotide sequence ID" value="NZ_CBDQZW010000006.1"/>
</dbReference>
<protein>
    <submittedName>
        <fullName evidence="2">Uncharacterized protein</fullName>
    </submittedName>
</protein>
<proteinExistence type="predicted"/>
<keyword evidence="1" id="KW-0812">Transmembrane</keyword>
<dbReference type="AlphaFoldDB" id="A0A1I4CNV7"/>
<reference evidence="2 3" key="1">
    <citation type="submission" date="2016-10" db="EMBL/GenBank/DDBJ databases">
        <authorList>
            <person name="de Groot N.N."/>
        </authorList>
    </citation>
    <scope>NUCLEOTIDE SEQUENCE [LARGE SCALE GENOMIC DNA]</scope>
    <source>
        <strain evidence="2 3">DSM 44468</strain>
    </source>
</reference>
<dbReference type="Proteomes" id="UP000199025">
    <property type="component" value="Unassembled WGS sequence"/>
</dbReference>
<keyword evidence="1" id="KW-0472">Membrane</keyword>
<organism evidence="2 3">
    <name type="scientific">Amycolatopsis sacchari</name>
    <dbReference type="NCBI Taxonomy" id="115433"/>
    <lineage>
        <taxon>Bacteria</taxon>
        <taxon>Bacillati</taxon>
        <taxon>Actinomycetota</taxon>
        <taxon>Actinomycetes</taxon>
        <taxon>Pseudonocardiales</taxon>
        <taxon>Pseudonocardiaceae</taxon>
        <taxon>Amycolatopsis</taxon>
    </lineage>
</organism>
<evidence type="ECO:0000256" key="1">
    <source>
        <dbReference type="SAM" id="Phobius"/>
    </source>
</evidence>